<protein>
    <recommendedName>
        <fullName evidence="3">HEPN AbiU2-like domain-containing protein</fullName>
    </recommendedName>
</protein>
<organism evidence="1 2">
    <name type="scientific">Cohnella endophytica</name>
    <dbReference type="NCBI Taxonomy" id="2419778"/>
    <lineage>
        <taxon>Bacteria</taxon>
        <taxon>Bacillati</taxon>
        <taxon>Bacillota</taxon>
        <taxon>Bacilli</taxon>
        <taxon>Bacillales</taxon>
        <taxon>Paenibacillaceae</taxon>
        <taxon>Cohnella</taxon>
    </lineage>
</organism>
<dbReference type="AlphaFoldDB" id="A0A494XXT8"/>
<comment type="caution">
    <text evidence="1">The sequence shown here is derived from an EMBL/GenBank/DDBJ whole genome shotgun (WGS) entry which is preliminary data.</text>
</comment>
<evidence type="ECO:0000313" key="1">
    <source>
        <dbReference type="EMBL" id="RKP55395.1"/>
    </source>
</evidence>
<dbReference type="EMBL" id="RBZM01000004">
    <property type="protein sequence ID" value="RKP55395.1"/>
    <property type="molecule type" value="Genomic_DNA"/>
</dbReference>
<dbReference type="OrthoDB" id="2616496at2"/>
<proteinExistence type="predicted"/>
<dbReference type="RefSeq" id="WP_120976109.1">
    <property type="nucleotide sequence ID" value="NZ_RBZM01000004.1"/>
</dbReference>
<accession>A0A494XXT8</accession>
<name>A0A494XXT8_9BACL</name>
<evidence type="ECO:0008006" key="3">
    <source>
        <dbReference type="Google" id="ProtNLM"/>
    </source>
</evidence>
<evidence type="ECO:0000313" key="2">
    <source>
        <dbReference type="Proteomes" id="UP000282076"/>
    </source>
</evidence>
<keyword evidence="2" id="KW-1185">Reference proteome</keyword>
<sequence>MQNELVFKLKKLFSPDNKLSSWILKLTLIRNDLFYVHRSLIDYLDCTKKAKSGEFIYYFRLAASHYREAAKYISRGKNKPEIQAFIQELSDNTINNYKLIIESCTPWKSSFVNQIVKPIRDNFFHYDIESFEEDYNQLEDFFTRIISTGNTRKETELIFADELSINLIFGNKSRQDIEKILSELSTYMSALISFVDETVGRFINNNKNKSAYIIRVKN</sequence>
<reference evidence="1 2" key="1">
    <citation type="submission" date="2018-10" db="EMBL/GenBank/DDBJ databases">
        <title>Cohnella sp. M2MS4P-1, whole genome shotgun sequence.</title>
        <authorList>
            <person name="Tuo L."/>
        </authorList>
    </citation>
    <scope>NUCLEOTIDE SEQUENCE [LARGE SCALE GENOMIC DNA]</scope>
    <source>
        <strain evidence="1 2">M2MS4P-1</strain>
    </source>
</reference>
<dbReference type="Proteomes" id="UP000282076">
    <property type="component" value="Unassembled WGS sequence"/>
</dbReference>
<gene>
    <name evidence="1" type="ORF">D7Z26_09390</name>
</gene>